<feature type="transmembrane region" description="Helical" evidence="1">
    <location>
        <begin position="31"/>
        <end position="50"/>
    </location>
</feature>
<dbReference type="GO" id="GO:0043164">
    <property type="term" value="P:Gram-negative-bacterium-type cell wall biogenesis"/>
    <property type="evidence" value="ECO:0007669"/>
    <property type="project" value="TreeGrafter"/>
</dbReference>
<evidence type="ECO:0000313" key="4">
    <source>
        <dbReference type="Proteomes" id="UP000295097"/>
    </source>
</evidence>
<evidence type="ECO:0000256" key="1">
    <source>
        <dbReference type="SAM" id="Phobius"/>
    </source>
</evidence>
<name>A0A4R3NWX5_9HYPH</name>
<sequence>MPEQNGQPHDNAETAANGSAEPVRRFSLFRFLLASLVICAVAFAGGFVWFCGNILLTNAPAHVKGDAIVVLTGGPRRIDVALRLLEEGKGDRLLISGVNPSTSGESIRKLTGGDSDLFECCVDIGYEALTTQGNAAETRHWLADHDYQRVIVVTSGYHLPRSLFELRSIDPDTTFIGYPVASLSENAGFAEKFKTLKIVGAEYLKFIGAHVRAYAGLERISGTGLQSSMTDLSARGRAA</sequence>
<evidence type="ECO:0000313" key="3">
    <source>
        <dbReference type="EMBL" id="TCT45109.1"/>
    </source>
</evidence>
<feature type="domain" description="DUF218" evidence="2">
    <location>
        <begin position="66"/>
        <end position="187"/>
    </location>
</feature>
<dbReference type="AlphaFoldDB" id="A0A4R3NWX5"/>
<dbReference type="GO" id="GO:0000270">
    <property type="term" value="P:peptidoglycan metabolic process"/>
    <property type="evidence" value="ECO:0007669"/>
    <property type="project" value="TreeGrafter"/>
</dbReference>
<keyword evidence="1" id="KW-0812">Transmembrane</keyword>
<dbReference type="Pfam" id="PF02698">
    <property type="entry name" value="DUF218"/>
    <property type="match status" value="1"/>
</dbReference>
<keyword evidence="4" id="KW-1185">Reference proteome</keyword>
<dbReference type="GO" id="GO:0005886">
    <property type="term" value="C:plasma membrane"/>
    <property type="evidence" value="ECO:0007669"/>
    <property type="project" value="TreeGrafter"/>
</dbReference>
<proteinExistence type="predicted"/>
<evidence type="ECO:0000259" key="2">
    <source>
        <dbReference type="Pfam" id="PF02698"/>
    </source>
</evidence>
<gene>
    <name evidence="3" type="ORF">EDC90_1001250</name>
</gene>
<dbReference type="Proteomes" id="UP000295097">
    <property type="component" value="Unassembled WGS sequence"/>
</dbReference>
<dbReference type="InterPro" id="IPR003848">
    <property type="entry name" value="DUF218"/>
</dbReference>
<keyword evidence="1" id="KW-0472">Membrane</keyword>
<dbReference type="CDD" id="cd06259">
    <property type="entry name" value="YdcF-like"/>
    <property type="match status" value="1"/>
</dbReference>
<dbReference type="EMBL" id="SMAR01000001">
    <property type="protein sequence ID" value="TCT45109.1"/>
    <property type="molecule type" value="Genomic_DNA"/>
</dbReference>
<protein>
    <submittedName>
        <fullName evidence="3">Uncharacterized SAM-binding protein YcdF (DUF218 family)</fullName>
    </submittedName>
</protein>
<reference evidence="3 4" key="1">
    <citation type="submission" date="2019-03" db="EMBL/GenBank/DDBJ databases">
        <title>Freshwater and sediment microbial communities from various areas in North America, analyzing microbe dynamics in response to fracking.</title>
        <authorList>
            <person name="Lamendella R."/>
        </authorList>
    </citation>
    <scope>NUCLEOTIDE SEQUENCE [LARGE SCALE GENOMIC DNA]</scope>
    <source>
        <strain evidence="3 4">175.2</strain>
    </source>
</reference>
<dbReference type="PANTHER" id="PTHR30336:SF4">
    <property type="entry name" value="ENVELOPE BIOGENESIS FACTOR ELYC"/>
    <property type="match status" value="1"/>
</dbReference>
<dbReference type="InterPro" id="IPR051599">
    <property type="entry name" value="Cell_Envelope_Assoc"/>
</dbReference>
<accession>A0A4R3NWX5</accession>
<comment type="caution">
    <text evidence="3">The sequence shown here is derived from an EMBL/GenBank/DDBJ whole genome shotgun (WGS) entry which is preliminary data.</text>
</comment>
<dbReference type="PANTHER" id="PTHR30336">
    <property type="entry name" value="INNER MEMBRANE PROTEIN, PROBABLE PERMEASE"/>
    <property type="match status" value="1"/>
</dbReference>
<organism evidence="3 4">
    <name type="scientific">Martelella mediterranea</name>
    <dbReference type="NCBI Taxonomy" id="293089"/>
    <lineage>
        <taxon>Bacteria</taxon>
        <taxon>Pseudomonadati</taxon>
        <taxon>Pseudomonadota</taxon>
        <taxon>Alphaproteobacteria</taxon>
        <taxon>Hyphomicrobiales</taxon>
        <taxon>Aurantimonadaceae</taxon>
        <taxon>Martelella</taxon>
    </lineage>
</organism>
<keyword evidence="1" id="KW-1133">Transmembrane helix</keyword>